<keyword evidence="5 9" id="KW-0808">Transferase</keyword>
<accession>A0A250X9N3</accession>
<dbReference type="Gene3D" id="3.90.550.10">
    <property type="entry name" value="Spore Coat Polysaccharide Biosynthesis Protein SpsA, Chain A"/>
    <property type="match status" value="1"/>
</dbReference>
<dbReference type="NCBIfam" id="TIGR02091">
    <property type="entry name" value="glgC"/>
    <property type="match status" value="1"/>
</dbReference>
<evidence type="ECO:0000256" key="5">
    <source>
        <dbReference type="ARBA" id="ARBA00022679"/>
    </source>
</evidence>
<comment type="caution">
    <text evidence="12">The sequence shown here is derived from an EMBL/GenBank/DDBJ whole genome shotgun (WGS) entry which is preliminary data.</text>
</comment>
<dbReference type="OrthoDB" id="1733332at2759"/>
<dbReference type="CDD" id="cd04651">
    <property type="entry name" value="LbH_G1P_AT_C"/>
    <property type="match status" value="1"/>
</dbReference>
<protein>
    <recommendedName>
        <fullName evidence="3 9">Glucose-1-phosphate adenylyltransferase</fullName>
        <ecNumber evidence="3 9">2.7.7.27</ecNumber>
    </recommendedName>
    <alternativeName>
        <fullName evidence="9">ADP-glucose pyrophosphorylase</fullName>
    </alternativeName>
</protein>
<dbReference type="Pfam" id="PF00483">
    <property type="entry name" value="NTP_transferase"/>
    <property type="match status" value="1"/>
</dbReference>
<evidence type="ECO:0000256" key="4">
    <source>
        <dbReference type="ARBA" id="ARBA00022533"/>
    </source>
</evidence>
<keyword evidence="4" id="KW-0021">Allosteric enzyme</keyword>
<dbReference type="EC" id="2.7.7.27" evidence="3 9"/>
<evidence type="ECO:0000256" key="7">
    <source>
        <dbReference type="ARBA" id="ARBA00022741"/>
    </source>
</evidence>
<dbReference type="Gene3D" id="2.160.10.10">
    <property type="entry name" value="Hexapeptide repeat proteins"/>
    <property type="match status" value="1"/>
</dbReference>
<dbReference type="PANTHER" id="PTHR43523:SF12">
    <property type="entry name" value="GLUCOSE-1-PHOSPHATE ADENYLYLTRANSFERASE LARGE SUBUNIT 1, CHLOROPLASTIC-RELATED"/>
    <property type="match status" value="1"/>
</dbReference>
<name>A0A250X9N3_9CHLO</name>
<dbReference type="AlphaFoldDB" id="A0A250X9N3"/>
<evidence type="ECO:0000256" key="1">
    <source>
        <dbReference type="ARBA" id="ARBA00000956"/>
    </source>
</evidence>
<comment type="catalytic activity">
    <reaction evidence="1 9">
        <text>alpha-D-glucose 1-phosphate + ATP + H(+) = ADP-alpha-D-glucose + diphosphate</text>
        <dbReference type="Rhea" id="RHEA:12120"/>
        <dbReference type="ChEBI" id="CHEBI:15378"/>
        <dbReference type="ChEBI" id="CHEBI:30616"/>
        <dbReference type="ChEBI" id="CHEBI:33019"/>
        <dbReference type="ChEBI" id="CHEBI:57498"/>
        <dbReference type="ChEBI" id="CHEBI:58601"/>
        <dbReference type="EC" id="2.7.7.27"/>
    </reaction>
</comment>
<feature type="domain" description="Nucleotidyl transferase" evidence="11">
    <location>
        <begin position="81"/>
        <end position="356"/>
    </location>
</feature>
<sequence length="511" mass="55612">MSFNQKQSTTSHSRSVFNGRFNSHMGRSLSTSRPLCRNNAAKVMVCKAQAVQVVEEKVSSTSSAKPVSQLSNDEINKTVLSIILGGGAGSRLYPLTKKRAKPAVPLGANYRLIDIPVSNCINSNITKIYTLTQFNSASLNRHLSQAYNSSVGGYNTRGFVEVLAASQSTQNKNWFQGTADAVRQYMWLFEEAVRDGVEDFLILSGDHLYRMDYRDFVRKHRETGAAITIAALPCDEKVASAFGLMKIDGTGKVVEFAEKPKGEALQKMRVDTTVLGVSPEIAQAKPFIASMGIYVMQAKALKDLLLNRMPEANDFGNEIIPGAKDAGMKVQTFAFEGYWEDIGTVDAFYNANLALANPATAQFSFYDKDAPIYTMSRFLPPSKILDAQVGHSIIGDGCVIKAGSKISNCIIGIRSLIGSGCTVEDSMIMGADYYETLEECEFVPGCLPMGVGDGSVIRRAIVDKNARIGENCQIINKEGVREANREANGWVIKDGIIVVIKDSVIPSGTII</sequence>
<dbReference type="Pfam" id="PF25247">
    <property type="entry name" value="LbH_GLGC"/>
    <property type="match status" value="1"/>
</dbReference>
<evidence type="ECO:0000256" key="8">
    <source>
        <dbReference type="ARBA" id="ARBA00022840"/>
    </source>
</evidence>
<feature type="compositionally biased region" description="Polar residues" evidence="10">
    <location>
        <begin position="1"/>
        <end position="16"/>
    </location>
</feature>
<dbReference type="PROSITE" id="PS00809">
    <property type="entry name" value="ADP_GLC_PYROPHOSPH_2"/>
    <property type="match status" value="1"/>
</dbReference>
<reference evidence="12 13" key="1">
    <citation type="submission" date="2017-08" db="EMBL/GenBank/DDBJ databases">
        <title>Acidophilic green algal genome provides insights into adaptation to an acidic environment.</title>
        <authorList>
            <person name="Hirooka S."/>
            <person name="Hirose Y."/>
            <person name="Kanesaki Y."/>
            <person name="Higuchi S."/>
            <person name="Fujiwara T."/>
            <person name="Onuma R."/>
            <person name="Era A."/>
            <person name="Ohbayashi R."/>
            <person name="Uzuka A."/>
            <person name="Nozaki H."/>
            <person name="Yoshikawa H."/>
            <person name="Miyagishima S.Y."/>
        </authorList>
    </citation>
    <scope>NUCLEOTIDE SEQUENCE [LARGE SCALE GENOMIC DNA]</scope>
    <source>
        <strain evidence="12 13">NIES-2499</strain>
    </source>
</reference>
<comment type="subcellular location">
    <subcellularLocation>
        <location evidence="9">Plastid</location>
        <location evidence="9">Chloroplast</location>
    </subcellularLocation>
</comment>
<dbReference type="GO" id="GO:0005978">
    <property type="term" value="P:glycogen biosynthetic process"/>
    <property type="evidence" value="ECO:0007669"/>
    <property type="project" value="InterPro"/>
</dbReference>
<keyword evidence="9" id="KW-0150">Chloroplast</keyword>
<keyword evidence="7 9" id="KW-0547">Nucleotide-binding</keyword>
<evidence type="ECO:0000313" key="12">
    <source>
        <dbReference type="EMBL" id="GAX79784.1"/>
    </source>
</evidence>
<keyword evidence="9" id="KW-0750">Starch biosynthesis</keyword>
<keyword evidence="8 9" id="KW-0067">ATP-binding</keyword>
<dbReference type="InterPro" id="IPR029044">
    <property type="entry name" value="Nucleotide-diphossugar_trans"/>
</dbReference>
<dbReference type="STRING" id="1157962.A0A250X9N3"/>
<dbReference type="CDD" id="cd02508">
    <property type="entry name" value="ADP_Glucose_PP"/>
    <property type="match status" value="1"/>
</dbReference>
<dbReference type="GO" id="GO:0009507">
    <property type="term" value="C:chloroplast"/>
    <property type="evidence" value="ECO:0007669"/>
    <property type="project" value="UniProtKB-SubCell"/>
</dbReference>
<evidence type="ECO:0000256" key="3">
    <source>
        <dbReference type="ARBA" id="ARBA00012460"/>
    </source>
</evidence>
<dbReference type="SUPFAM" id="SSF51161">
    <property type="entry name" value="Trimeric LpxA-like enzymes"/>
    <property type="match status" value="1"/>
</dbReference>
<dbReference type="GO" id="GO:0019252">
    <property type="term" value="P:starch biosynthetic process"/>
    <property type="evidence" value="ECO:0007669"/>
    <property type="project" value="UniProtKB-UniPathway"/>
</dbReference>
<keyword evidence="9" id="KW-0934">Plastid</keyword>
<evidence type="ECO:0000256" key="9">
    <source>
        <dbReference type="RuleBase" id="RU362093"/>
    </source>
</evidence>
<dbReference type="InterPro" id="IPR011004">
    <property type="entry name" value="Trimer_LpxA-like_sf"/>
</dbReference>
<dbReference type="GO" id="GO:0008878">
    <property type="term" value="F:glucose-1-phosphate adenylyltransferase activity"/>
    <property type="evidence" value="ECO:0007669"/>
    <property type="project" value="UniProtKB-EC"/>
</dbReference>
<dbReference type="UniPathway" id="UPA00152"/>
<comment type="pathway">
    <text evidence="9">Glycan biosynthesis; starch biosynthesis.</text>
</comment>
<feature type="region of interest" description="Disordered" evidence="10">
    <location>
        <begin position="1"/>
        <end position="29"/>
    </location>
</feature>
<proteinExistence type="inferred from homology"/>
<evidence type="ECO:0000256" key="10">
    <source>
        <dbReference type="SAM" id="MobiDB-lite"/>
    </source>
</evidence>
<dbReference type="PROSITE" id="PS00810">
    <property type="entry name" value="ADP_GLC_PYROPHOSPH_3"/>
    <property type="match status" value="1"/>
</dbReference>
<dbReference type="PROSITE" id="PS00808">
    <property type="entry name" value="ADP_GLC_PYROPHOSPH_1"/>
    <property type="match status" value="1"/>
</dbReference>
<organism evidence="12 13">
    <name type="scientific">Chlamydomonas eustigma</name>
    <dbReference type="NCBI Taxonomy" id="1157962"/>
    <lineage>
        <taxon>Eukaryota</taxon>
        <taxon>Viridiplantae</taxon>
        <taxon>Chlorophyta</taxon>
        <taxon>core chlorophytes</taxon>
        <taxon>Chlorophyceae</taxon>
        <taxon>CS clade</taxon>
        <taxon>Chlamydomonadales</taxon>
        <taxon>Chlamydomonadaceae</taxon>
        <taxon>Chlamydomonas</taxon>
    </lineage>
</organism>
<dbReference type="PANTHER" id="PTHR43523">
    <property type="entry name" value="GLUCOSE-1-PHOSPHATE ADENYLYLTRANSFERASE-RELATED"/>
    <property type="match status" value="1"/>
</dbReference>
<gene>
    <name evidence="12" type="ORF">CEUSTIGMA_g7224.t1</name>
</gene>
<comment type="subunit">
    <text evidence="9">Heterotetramer.</text>
</comment>
<comment type="function">
    <text evidence="9">This protein plays a role in synthesis of starch. It catalyzes the synthesis of the activated glycosyl donor, ADP-glucose from Glc-1-P and ATP.</text>
</comment>
<keyword evidence="13" id="KW-1185">Reference proteome</keyword>
<evidence type="ECO:0000256" key="2">
    <source>
        <dbReference type="ARBA" id="ARBA00010443"/>
    </source>
</evidence>
<dbReference type="SUPFAM" id="SSF53448">
    <property type="entry name" value="Nucleotide-diphospho-sugar transferases"/>
    <property type="match status" value="1"/>
</dbReference>
<dbReference type="InterPro" id="IPR011831">
    <property type="entry name" value="ADP-Glc_PPase"/>
</dbReference>
<dbReference type="EMBL" id="BEGY01000045">
    <property type="protein sequence ID" value="GAX79784.1"/>
    <property type="molecule type" value="Genomic_DNA"/>
</dbReference>
<evidence type="ECO:0000313" key="13">
    <source>
        <dbReference type="Proteomes" id="UP000232323"/>
    </source>
</evidence>
<dbReference type="InterPro" id="IPR005835">
    <property type="entry name" value="NTP_transferase_dom"/>
</dbReference>
<dbReference type="InterPro" id="IPR005836">
    <property type="entry name" value="ADP_Glu_pyroP_CS"/>
</dbReference>
<dbReference type="NCBIfam" id="NF002772">
    <property type="entry name" value="PRK02862.1"/>
    <property type="match status" value="1"/>
</dbReference>
<dbReference type="Proteomes" id="UP000232323">
    <property type="component" value="Unassembled WGS sequence"/>
</dbReference>
<keyword evidence="6 9" id="KW-0548">Nucleotidyltransferase</keyword>
<dbReference type="GO" id="GO:0005524">
    <property type="term" value="F:ATP binding"/>
    <property type="evidence" value="ECO:0007669"/>
    <property type="project" value="UniProtKB-KW"/>
</dbReference>
<evidence type="ECO:0000259" key="11">
    <source>
        <dbReference type="Pfam" id="PF00483"/>
    </source>
</evidence>
<evidence type="ECO:0000256" key="6">
    <source>
        <dbReference type="ARBA" id="ARBA00022695"/>
    </source>
</evidence>
<comment type="similarity">
    <text evidence="2 9">Belongs to the bacterial/plant glucose-1-phosphate adenylyltransferase family.</text>
</comment>